<evidence type="ECO:0000256" key="3">
    <source>
        <dbReference type="ARBA" id="ARBA00022691"/>
    </source>
</evidence>
<dbReference type="GO" id="GO:0051539">
    <property type="term" value="F:4 iron, 4 sulfur cluster binding"/>
    <property type="evidence" value="ECO:0007669"/>
    <property type="project" value="UniProtKB-KW"/>
</dbReference>
<keyword evidence="2" id="KW-0004">4Fe-4S</keyword>
<dbReference type="Pfam" id="PF16199">
    <property type="entry name" value="Radical_SAM_C"/>
    <property type="match status" value="1"/>
</dbReference>
<dbReference type="EMBL" id="JADIMQ010000117">
    <property type="protein sequence ID" value="MBO8449280.1"/>
    <property type="molecule type" value="Genomic_DNA"/>
</dbReference>
<evidence type="ECO:0000256" key="2">
    <source>
        <dbReference type="ARBA" id="ARBA00022485"/>
    </source>
</evidence>
<protein>
    <submittedName>
        <fullName evidence="8">Radical SAM protein</fullName>
    </submittedName>
</protein>
<accession>A0A9D9HCL8</accession>
<sequence>MFSFIEGKRYNSSVGYFRRIYGERLQKIVIDAGFTCPNRDGSLGTGGCTYCDNAAFHPGYSTPGKSLRQQMDEGIEFHRGRYRNTGRYLAYFQSYSNTYSSVDRLRDLYLEALSHPDVAGIVIGTRPDCVDARKLDMVADIRRGALLPEPGWSRMVGGKELKAPLVTIEYGIESCYDATLARINRGHDFACAEKAVRMTAARDIDTGAHFILGLPGETVDMLLDQTEAINALPLRSVKFHQLQIVKGTAMEKEYAERPGDFLRFSLDGYIDFIIDILERLRPDICVERIAGEVPPRFVNETPWGLVRNFELLRMLDKRLEDRDTWQGRLWAASRFCQDSART</sequence>
<evidence type="ECO:0000256" key="1">
    <source>
        <dbReference type="ARBA" id="ARBA00001966"/>
    </source>
</evidence>
<name>A0A9D9HCL8_9BACT</name>
<dbReference type="PANTHER" id="PTHR11135">
    <property type="entry name" value="HISTONE ACETYLTRANSFERASE-RELATED"/>
    <property type="match status" value="1"/>
</dbReference>
<proteinExistence type="predicted"/>
<dbReference type="SMART" id="SM00729">
    <property type="entry name" value="Elp3"/>
    <property type="match status" value="1"/>
</dbReference>
<comment type="cofactor">
    <cofactor evidence="1">
        <name>[4Fe-4S] cluster</name>
        <dbReference type="ChEBI" id="CHEBI:49883"/>
    </cofactor>
</comment>
<reference evidence="8" key="2">
    <citation type="journal article" date="2021" name="PeerJ">
        <title>Extensive microbial diversity within the chicken gut microbiome revealed by metagenomics and culture.</title>
        <authorList>
            <person name="Gilroy R."/>
            <person name="Ravi A."/>
            <person name="Getino M."/>
            <person name="Pursley I."/>
            <person name="Horton D.L."/>
            <person name="Alikhan N.F."/>
            <person name="Baker D."/>
            <person name="Gharbi K."/>
            <person name="Hall N."/>
            <person name="Watson M."/>
            <person name="Adriaenssens E.M."/>
            <person name="Foster-Nyarko E."/>
            <person name="Jarju S."/>
            <person name="Secka A."/>
            <person name="Antonio M."/>
            <person name="Oren A."/>
            <person name="Chaudhuri R.R."/>
            <person name="La Ragione R."/>
            <person name="Hildebrand F."/>
            <person name="Pallen M.J."/>
        </authorList>
    </citation>
    <scope>NUCLEOTIDE SEQUENCE</scope>
    <source>
        <strain evidence="8">20514</strain>
    </source>
</reference>
<organism evidence="8 9">
    <name type="scientific">Candidatus Cryptobacteroides merdigallinarum</name>
    <dbReference type="NCBI Taxonomy" id="2840770"/>
    <lineage>
        <taxon>Bacteria</taxon>
        <taxon>Pseudomonadati</taxon>
        <taxon>Bacteroidota</taxon>
        <taxon>Bacteroidia</taxon>
        <taxon>Bacteroidales</taxon>
        <taxon>Candidatus Cryptobacteroides</taxon>
    </lineage>
</organism>
<dbReference type="SFLD" id="SFLDG01086">
    <property type="entry name" value="elongater_protein-like"/>
    <property type="match status" value="1"/>
</dbReference>
<evidence type="ECO:0000256" key="6">
    <source>
        <dbReference type="ARBA" id="ARBA00023014"/>
    </source>
</evidence>
<keyword evidence="3" id="KW-0949">S-adenosyl-L-methionine</keyword>
<evidence type="ECO:0000313" key="8">
    <source>
        <dbReference type="EMBL" id="MBO8449280.1"/>
    </source>
</evidence>
<dbReference type="Proteomes" id="UP000810252">
    <property type="component" value="Unassembled WGS sequence"/>
</dbReference>
<dbReference type="SUPFAM" id="SSF102114">
    <property type="entry name" value="Radical SAM enzymes"/>
    <property type="match status" value="1"/>
</dbReference>
<dbReference type="InterPro" id="IPR039661">
    <property type="entry name" value="ELP3"/>
</dbReference>
<dbReference type="PANTHER" id="PTHR11135:SF1">
    <property type="entry name" value="PROTEIN YHCC"/>
    <property type="match status" value="1"/>
</dbReference>
<dbReference type="InterPro" id="IPR005911">
    <property type="entry name" value="YhcC-like"/>
</dbReference>
<dbReference type="Gene3D" id="3.30.750.200">
    <property type="match status" value="1"/>
</dbReference>
<dbReference type="SFLD" id="SFLDS00029">
    <property type="entry name" value="Radical_SAM"/>
    <property type="match status" value="1"/>
</dbReference>
<dbReference type="InterPro" id="IPR032432">
    <property type="entry name" value="Radical_SAM_C"/>
</dbReference>
<evidence type="ECO:0000259" key="7">
    <source>
        <dbReference type="SMART" id="SM00729"/>
    </source>
</evidence>
<evidence type="ECO:0000256" key="5">
    <source>
        <dbReference type="ARBA" id="ARBA00023004"/>
    </source>
</evidence>
<dbReference type="InterPro" id="IPR006638">
    <property type="entry name" value="Elp3/MiaA/NifB-like_rSAM"/>
</dbReference>
<reference evidence="8" key="1">
    <citation type="submission" date="2020-10" db="EMBL/GenBank/DDBJ databases">
        <authorList>
            <person name="Gilroy R."/>
        </authorList>
    </citation>
    <scope>NUCLEOTIDE SEQUENCE</scope>
    <source>
        <strain evidence="8">20514</strain>
    </source>
</reference>
<dbReference type="InterPro" id="IPR007197">
    <property type="entry name" value="rSAM"/>
</dbReference>
<dbReference type="GO" id="GO:0003824">
    <property type="term" value="F:catalytic activity"/>
    <property type="evidence" value="ECO:0007669"/>
    <property type="project" value="InterPro"/>
</dbReference>
<keyword evidence="6" id="KW-0411">Iron-sulfur</keyword>
<evidence type="ECO:0000313" key="9">
    <source>
        <dbReference type="Proteomes" id="UP000810252"/>
    </source>
</evidence>
<feature type="domain" description="Elp3/MiaA/NifB-like radical SAM core" evidence="7">
    <location>
        <begin position="26"/>
        <end position="275"/>
    </location>
</feature>
<gene>
    <name evidence="8" type="ORF">IAC29_08425</name>
</gene>
<dbReference type="InterPro" id="IPR058240">
    <property type="entry name" value="rSAM_sf"/>
</dbReference>
<dbReference type="AlphaFoldDB" id="A0A9D9HCL8"/>
<dbReference type="SFLD" id="SFLDG01091">
    <property type="entry name" value="uncharacterized_CHP01210-like"/>
    <property type="match status" value="1"/>
</dbReference>
<comment type="caution">
    <text evidence="8">The sequence shown here is derived from an EMBL/GenBank/DDBJ whole genome shotgun (WGS) entry which is preliminary data.</text>
</comment>
<keyword evidence="5" id="KW-0408">Iron</keyword>
<evidence type="ECO:0000256" key="4">
    <source>
        <dbReference type="ARBA" id="ARBA00022723"/>
    </source>
</evidence>
<dbReference type="GO" id="GO:0046872">
    <property type="term" value="F:metal ion binding"/>
    <property type="evidence" value="ECO:0007669"/>
    <property type="project" value="UniProtKB-KW"/>
</dbReference>
<keyword evidence="4" id="KW-0479">Metal-binding</keyword>